<sequence length="352" mass="38762">MPQTLSHPPPQASQAEAPNTRHVLIYFITGNPGLIDYYEPFLSTLRTLLDGPPSTTTTTTTTRPTALHIHGRNLAGFDDDDDDDNAATEPHQPPHDLESQIQHVLSALTSHTVPTPGPRHSTPFDNVILIGHSVGAYILLETFHRRPPGLNLTSGILLFPTVTHISLSPAGRRLTLLTSTIAPTLLTPALSLARAAASLAPDALLSFLLQGPLGGRQSRAAAGVTARFLRSRGGIRQALHLGADEMRVIGEEVWPEELWEVAGGEDGEGEKEGVPKFFFYFGEKDQWVADECRDRFIEKRREHASREGEGRRRGRTRIVVDEDDIPHAFCINHSEMVAEKVKLWIDEIVESL</sequence>
<dbReference type="GO" id="GO:0005811">
    <property type="term" value="C:lipid droplet"/>
    <property type="evidence" value="ECO:0007669"/>
    <property type="project" value="UniProtKB-SubCell"/>
</dbReference>
<dbReference type="GeneID" id="85308901"/>
<dbReference type="GO" id="GO:0019915">
    <property type="term" value="P:lipid storage"/>
    <property type="evidence" value="ECO:0007669"/>
    <property type="project" value="InterPro"/>
</dbReference>
<feature type="region of interest" description="Disordered" evidence="5">
    <location>
        <begin position="72"/>
        <end position="96"/>
    </location>
</feature>
<dbReference type="RefSeq" id="XP_060278203.1">
    <property type="nucleotide sequence ID" value="XM_060425714.1"/>
</dbReference>
<reference evidence="6" key="1">
    <citation type="submission" date="2023-06" db="EMBL/GenBank/DDBJ databases">
        <title>Genome-scale phylogeny and comparative genomics of the fungal order Sordariales.</title>
        <authorList>
            <consortium name="Lawrence Berkeley National Laboratory"/>
            <person name="Hensen N."/>
            <person name="Bonometti L."/>
            <person name="Westerberg I."/>
            <person name="Brannstrom I.O."/>
            <person name="Guillou S."/>
            <person name="Cros-Aarteil S."/>
            <person name="Calhoun S."/>
            <person name="Haridas S."/>
            <person name="Kuo A."/>
            <person name="Mondo S."/>
            <person name="Pangilinan J."/>
            <person name="Riley R."/>
            <person name="Labutti K."/>
            <person name="Andreopoulos B."/>
            <person name="Lipzen A."/>
            <person name="Chen C."/>
            <person name="Yanf M."/>
            <person name="Daum C."/>
            <person name="Ng V."/>
            <person name="Clum A."/>
            <person name="Steindorff A."/>
            <person name="Ohm R."/>
            <person name="Martin F."/>
            <person name="Silar P."/>
            <person name="Natvig D."/>
            <person name="Lalanne C."/>
            <person name="Gautier V."/>
            <person name="Ament-Velasquez S.L."/>
            <person name="Kruys A."/>
            <person name="Hutchinson M.I."/>
            <person name="Powell A.J."/>
            <person name="Barry K."/>
            <person name="Miller A.N."/>
            <person name="Grigoriev I.V."/>
            <person name="Debuchy R."/>
            <person name="Gladieux P."/>
            <person name="Thoren M.H."/>
            <person name="Johannesson H."/>
        </authorList>
    </citation>
    <scope>NUCLEOTIDE SEQUENCE</scope>
    <source>
        <strain evidence="6">8032-3</strain>
    </source>
</reference>
<gene>
    <name evidence="6" type="ORF">QBC33DRAFT_502106</name>
</gene>
<name>A0AAJ0BPB4_9PEZI</name>
<dbReference type="EMBL" id="MU839045">
    <property type="protein sequence ID" value="KAK1761990.1"/>
    <property type="molecule type" value="Genomic_DNA"/>
</dbReference>
<dbReference type="PANTHER" id="PTHR13390">
    <property type="entry name" value="LIPASE"/>
    <property type="match status" value="1"/>
</dbReference>
<evidence type="ECO:0000313" key="7">
    <source>
        <dbReference type="Proteomes" id="UP001244011"/>
    </source>
</evidence>
<evidence type="ECO:0000313" key="6">
    <source>
        <dbReference type="EMBL" id="KAK1761990.1"/>
    </source>
</evidence>
<dbReference type="GO" id="GO:0016298">
    <property type="term" value="F:lipase activity"/>
    <property type="evidence" value="ECO:0007669"/>
    <property type="project" value="InterPro"/>
</dbReference>
<protein>
    <submittedName>
        <fullName evidence="6">Uncharacterized protein</fullName>
    </submittedName>
</protein>
<keyword evidence="7" id="KW-1185">Reference proteome</keyword>
<keyword evidence="4" id="KW-0378">Hydrolase</keyword>
<dbReference type="Proteomes" id="UP001244011">
    <property type="component" value="Unassembled WGS sequence"/>
</dbReference>
<proteinExistence type="inferred from homology"/>
<dbReference type="SUPFAM" id="SSF53474">
    <property type="entry name" value="alpha/beta-Hydrolases"/>
    <property type="match status" value="1"/>
</dbReference>
<comment type="subcellular location">
    <subcellularLocation>
        <location evidence="1">Lipid droplet</location>
    </subcellularLocation>
</comment>
<keyword evidence="3" id="KW-0551">Lipid droplet</keyword>
<dbReference type="InterPro" id="IPR019363">
    <property type="entry name" value="LDAH"/>
</dbReference>
<dbReference type="Pfam" id="PF10230">
    <property type="entry name" value="LIDHydrolase"/>
    <property type="match status" value="1"/>
</dbReference>
<evidence type="ECO:0000256" key="3">
    <source>
        <dbReference type="ARBA" id="ARBA00022677"/>
    </source>
</evidence>
<dbReference type="InterPro" id="IPR029058">
    <property type="entry name" value="AB_hydrolase_fold"/>
</dbReference>
<dbReference type="Gene3D" id="3.40.50.1820">
    <property type="entry name" value="alpha/beta hydrolase"/>
    <property type="match status" value="1"/>
</dbReference>
<dbReference type="PANTHER" id="PTHR13390:SF0">
    <property type="entry name" value="LIPID DROPLET-ASSOCIATED HYDROLASE"/>
    <property type="match status" value="1"/>
</dbReference>
<comment type="similarity">
    <text evidence="2">Belongs to the AB hydrolase superfamily. LDAH family.</text>
</comment>
<evidence type="ECO:0000256" key="1">
    <source>
        <dbReference type="ARBA" id="ARBA00004502"/>
    </source>
</evidence>
<evidence type="ECO:0000256" key="2">
    <source>
        <dbReference type="ARBA" id="ARBA00008300"/>
    </source>
</evidence>
<comment type="caution">
    <text evidence="6">The sequence shown here is derived from an EMBL/GenBank/DDBJ whole genome shotgun (WGS) entry which is preliminary data.</text>
</comment>
<evidence type="ECO:0000256" key="4">
    <source>
        <dbReference type="ARBA" id="ARBA00022801"/>
    </source>
</evidence>
<evidence type="ECO:0000256" key="5">
    <source>
        <dbReference type="SAM" id="MobiDB-lite"/>
    </source>
</evidence>
<accession>A0AAJ0BPB4</accession>
<feature type="compositionally biased region" description="Acidic residues" evidence="5">
    <location>
        <begin position="77"/>
        <end position="86"/>
    </location>
</feature>
<dbReference type="AlphaFoldDB" id="A0AAJ0BPB4"/>
<organism evidence="6 7">
    <name type="scientific">Phialemonium atrogriseum</name>
    <dbReference type="NCBI Taxonomy" id="1093897"/>
    <lineage>
        <taxon>Eukaryota</taxon>
        <taxon>Fungi</taxon>
        <taxon>Dikarya</taxon>
        <taxon>Ascomycota</taxon>
        <taxon>Pezizomycotina</taxon>
        <taxon>Sordariomycetes</taxon>
        <taxon>Sordariomycetidae</taxon>
        <taxon>Cephalothecales</taxon>
        <taxon>Cephalothecaceae</taxon>
        <taxon>Phialemonium</taxon>
    </lineage>
</organism>